<evidence type="ECO:0000313" key="5">
    <source>
        <dbReference type="EMBL" id="PTM52914.1"/>
    </source>
</evidence>
<evidence type="ECO:0000313" key="6">
    <source>
        <dbReference type="Proteomes" id="UP000241808"/>
    </source>
</evidence>
<dbReference type="EMBL" id="PZZL01000007">
    <property type="protein sequence ID" value="PTM52914.1"/>
    <property type="molecule type" value="Genomic_DNA"/>
</dbReference>
<organism evidence="5 6">
    <name type="scientific">Phreatobacter oligotrophus</name>
    <dbReference type="NCBI Taxonomy" id="1122261"/>
    <lineage>
        <taxon>Bacteria</taxon>
        <taxon>Pseudomonadati</taxon>
        <taxon>Pseudomonadota</taxon>
        <taxon>Alphaproteobacteria</taxon>
        <taxon>Hyphomicrobiales</taxon>
        <taxon>Phreatobacteraceae</taxon>
        <taxon>Phreatobacter</taxon>
    </lineage>
</organism>
<dbReference type="GO" id="GO:0003700">
    <property type="term" value="F:DNA-binding transcription factor activity"/>
    <property type="evidence" value="ECO:0007669"/>
    <property type="project" value="InterPro"/>
</dbReference>
<dbReference type="Pfam" id="PF07729">
    <property type="entry name" value="FCD"/>
    <property type="match status" value="1"/>
</dbReference>
<evidence type="ECO:0000259" key="4">
    <source>
        <dbReference type="PROSITE" id="PS50949"/>
    </source>
</evidence>
<dbReference type="InterPro" id="IPR011711">
    <property type="entry name" value="GntR_C"/>
</dbReference>
<comment type="caution">
    <text evidence="5">The sequence shown here is derived from an EMBL/GenBank/DDBJ whole genome shotgun (WGS) entry which is preliminary data.</text>
</comment>
<dbReference type="GO" id="GO:0003677">
    <property type="term" value="F:DNA binding"/>
    <property type="evidence" value="ECO:0007669"/>
    <property type="project" value="UniProtKB-KW"/>
</dbReference>
<dbReference type="AlphaFoldDB" id="A0A2T4Z095"/>
<dbReference type="SUPFAM" id="SSF48008">
    <property type="entry name" value="GntR ligand-binding domain-like"/>
    <property type="match status" value="1"/>
</dbReference>
<dbReference type="InterPro" id="IPR000524">
    <property type="entry name" value="Tscrpt_reg_HTH_GntR"/>
</dbReference>
<evidence type="ECO:0000256" key="1">
    <source>
        <dbReference type="ARBA" id="ARBA00023015"/>
    </source>
</evidence>
<dbReference type="SMART" id="SM00345">
    <property type="entry name" value="HTH_GNTR"/>
    <property type="match status" value="1"/>
</dbReference>
<dbReference type="PRINTS" id="PR00035">
    <property type="entry name" value="HTHGNTR"/>
</dbReference>
<evidence type="ECO:0000256" key="2">
    <source>
        <dbReference type="ARBA" id="ARBA00023125"/>
    </source>
</evidence>
<keyword evidence="1" id="KW-0805">Transcription regulation</keyword>
<dbReference type="PANTHER" id="PTHR43537:SF24">
    <property type="entry name" value="GLUCONATE OPERON TRANSCRIPTIONAL REPRESSOR"/>
    <property type="match status" value="1"/>
</dbReference>
<dbReference type="Pfam" id="PF00392">
    <property type="entry name" value="GntR"/>
    <property type="match status" value="1"/>
</dbReference>
<dbReference type="Proteomes" id="UP000241808">
    <property type="component" value="Unassembled WGS sequence"/>
</dbReference>
<dbReference type="Gene3D" id="1.10.10.10">
    <property type="entry name" value="Winged helix-like DNA-binding domain superfamily/Winged helix DNA-binding domain"/>
    <property type="match status" value="1"/>
</dbReference>
<dbReference type="PROSITE" id="PS50949">
    <property type="entry name" value="HTH_GNTR"/>
    <property type="match status" value="1"/>
</dbReference>
<name>A0A2T4Z095_9HYPH</name>
<dbReference type="InterPro" id="IPR036390">
    <property type="entry name" value="WH_DNA-bd_sf"/>
</dbReference>
<reference evidence="5 6" key="1">
    <citation type="submission" date="2018-04" db="EMBL/GenBank/DDBJ databases">
        <title>Genomic Encyclopedia of Archaeal and Bacterial Type Strains, Phase II (KMG-II): from individual species to whole genera.</title>
        <authorList>
            <person name="Goeker M."/>
        </authorList>
    </citation>
    <scope>NUCLEOTIDE SEQUENCE [LARGE SCALE GENOMIC DNA]</scope>
    <source>
        <strain evidence="5 6">DSM 25521</strain>
    </source>
</reference>
<keyword evidence="6" id="KW-1185">Reference proteome</keyword>
<dbReference type="Gene3D" id="1.20.120.530">
    <property type="entry name" value="GntR ligand-binding domain-like"/>
    <property type="match status" value="1"/>
</dbReference>
<sequence length="231" mass="24669">MTLSRSSDPPSRPSRGDDAYAAIKEAIRDGTFAPGYQASAQEIALRLGVSRTPVHEALLKLQEEGLVRIVPKRGIVICALAPDDVREIYDVMIAIEGRAAELAAGLSEERRAAVADALAAATDRMEAALAAGDMRAWGVADEDFHRGLVEACGNGRIDRIARTVADQMHRARMLTLNLRGNLTASTAEHRAIAAAIRGGDGAAADRAARAHRQRTQGELLPLLAAWGLKHL</sequence>
<proteinExistence type="predicted"/>
<dbReference type="InterPro" id="IPR008920">
    <property type="entry name" value="TF_FadR/GntR_C"/>
</dbReference>
<keyword evidence="2 5" id="KW-0238">DNA-binding</keyword>
<dbReference type="RefSeq" id="WP_108178549.1">
    <property type="nucleotide sequence ID" value="NZ_PZZL01000007.1"/>
</dbReference>
<dbReference type="CDD" id="cd07377">
    <property type="entry name" value="WHTH_GntR"/>
    <property type="match status" value="1"/>
</dbReference>
<evidence type="ECO:0000256" key="3">
    <source>
        <dbReference type="ARBA" id="ARBA00023163"/>
    </source>
</evidence>
<dbReference type="SUPFAM" id="SSF46785">
    <property type="entry name" value="Winged helix' DNA-binding domain"/>
    <property type="match status" value="1"/>
</dbReference>
<keyword evidence="3" id="KW-0804">Transcription</keyword>
<accession>A0A2T4Z095</accession>
<feature type="domain" description="HTH gntR-type" evidence="4">
    <location>
        <begin position="13"/>
        <end position="80"/>
    </location>
</feature>
<dbReference type="SMART" id="SM00895">
    <property type="entry name" value="FCD"/>
    <property type="match status" value="1"/>
</dbReference>
<dbReference type="PANTHER" id="PTHR43537">
    <property type="entry name" value="TRANSCRIPTIONAL REGULATOR, GNTR FAMILY"/>
    <property type="match status" value="1"/>
</dbReference>
<dbReference type="OrthoDB" id="9028214at2"/>
<gene>
    <name evidence="5" type="ORF">C8P69_107192</name>
</gene>
<dbReference type="InterPro" id="IPR036388">
    <property type="entry name" value="WH-like_DNA-bd_sf"/>
</dbReference>
<protein>
    <submittedName>
        <fullName evidence="5">DNA-binding GntR family transcriptional regulator</fullName>
    </submittedName>
</protein>